<proteinExistence type="predicted"/>
<name>A0ABS6E5P8_9FIRM</name>
<accession>A0ABS6E5P8</accession>
<evidence type="ECO:0000313" key="1">
    <source>
        <dbReference type="EMBL" id="MBU5438102.1"/>
    </source>
</evidence>
<sequence>MSKEKKCVKISIIGAESVVLTTDYVLIMNGLTTDLVSEVELYNNVGTFIIIIEQTLYTFGKCIQHLSLY</sequence>
<dbReference type="RefSeq" id="WP_216518911.1">
    <property type="nucleotide sequence ID" value="NZ_JAHLPM010000006.1"/>
</dbReference>
<gene>
    <name evidence="1" type="ORF">KQI42_08790</name>
</gene>
<organism evidence="1 2">
    <name type="scientific">Tissierella simiarum</name>
    <dbReference type="NCBI Taxonomy" id="2841534"/>
    <lineage>
        <taxon>Bacteria</taxon>
        <taxon>Bacillati</taxon>
        <taxon>Bacillota</taxon>
        <taxon>Tissierellia</taxon>
        <taxon>Tissierellales</taxon>
        <taxon>Tissierellaceae</taxon>
        <taxon>Tissierella</taxon>
    </lineage>
</organism>
<dbReference type="EMBL" id="JAHLPM010000006">
    <property type="protein sequence ID" value="MBU5438102.1"/>
    <property type="molecule type" value="Genomic_DNA"/>
</dbReference>
<evidence type="ECO:0000313" key="2">
    <source>
        <dbReference type="Proteomes" id="UP000749471"/>
    </source>
</evidence>
<keyword evidence="2" id="KW-1185">Reference proteome</keyword>
<protein>
    <submittedName>
        <fullName evidence="1">Uncharacterized protein</fullName>
    </submittedName>
</protein>
<dbReference type="Proteomes" id="UP000749471">
    <property type="component" value="Unassembled WGS sequence"/>
</dbReference>
<comment type="caution">
    <text evidence="1">The sequence shown here is derived from an EMBL/GenBank/DDBJ whole genome shotgun (WGS) entry which is preliminary data.</text>
</comment>
<reference evidence="1 2" key="1">
    <citation type="submission" date="2021-06" db="EMBL/GenBank/DDBJ databases">
        <authorList>
            <person name="Sun Q."/>
            <person name="Li D."/>
        </authorList>
    </citation>
    <scope>NUCLEOTIDE SEQUENCE [LARGE SCALE GENOMIC DNA]</scope>
    <source>
        <strain evidence="1 2">MSJ-40</strain>
    </source>
</reference>